<dbReference type="Gene3D" id="1.10.8.930">
    <property type="entry name" value="Protein of unknown function DUF1465"/>
    <property type="match status" value="1"/>
</dbReference>
<evidence type="ECO:0000313" key="2">
    <source>
        <dbReference type="Proteomes" id="UP000199331"/>
    </source>
</evidence>
<dbReference type="Proteomes" id="UP000199331">
    <property type="component" value="Unassembled WGS sequence"/>
</dbReference>
<sequence length="153" mass="17086">MIASTAITQQIVEELYAEALLLADEARTAFDLSDAQDPVLEANEVRIAMSIEGLRTTTRVMNSLAWLLNQRAYFSGELSREQLKKHGTLGEERPSDPRNMARLPLKVRSLIRDTERLHGRVARLDREQRSRDAANDDPVGSLRGRIADAFGAA</sequence>
<organism evidence="1 2">
    <name type="scientific">Qipengyuania nanhaisediminis</name>
    <dbReference type="NCBI Taxonomy" id="604088"/>
    <lineage>
        <taxon>Bacteria</taxon>
        <taxon>Pseudomonadati</taxon>
        <taxon>Pseudomonadota</taxon>
        <taxon>Alphaproteobacteria</taxon>
        <taxon>Sphingomonadales</taxon>
        <taxon>Erythrobacteraceae</taxon>
        <taxon>Qipengyuania</taxon>
    </lineage>
</organism>
<dbReference type="STRING" id="604088.SAMN04488060_1064"/>
<accession>A0A1I5LK25</accession>
<keyword evidence="2" id="KW-1185">Reference proteome</keyword>
<name>A0A1I5LK25_9SPHN</name>
<gene>
    <name evidence="1" type="ORF">SAMN04488060_1064</name>
</gene>
<dbReference type="InterPro" id="IPR010848">
    <property type="entry name" value="DUF1465"/>
</dbReference>
<proteinExistence type="predicted"/>
<dbReference type="OrthoDB" id="9799531at2"/>
<dbReference type="Pfam" id="PF07323">
    <property type="entry name" value="DUF1465"/>
    <property type="match status" value="1"/>
</dbReference>
<evidence type="ECO:0000313" key="1">
    <source>
        <dbReference type="EMBL" id="SFO97523.1"/>
    </source>
</evidence>
<dbReference type="EMBL" id="FOWZ01000001">
    <property type="protein sequence ID" value="SFO97523.1"/>
    <property type="molecule type" value="Genomic_DNA"/>
</dbReference>
<reference evidence="2" key="1">
    <citation type="submission" date="2016-10" db="EMBL/GenBank/DDBJ databases">
        <authorList>
            <person name="Varghese N."/>
            <person name="Submissions S."/>
        </authorList>
    </citation>
    <scope>NUCLEOTIDE SEQUENCE [LARGE SCALE GENOMIC DNA]</scope>
    <source>
        <strain evidence="2">CGMCC 1.7715</strain>
    </source>
</reference>
<protein>
    <submittedName>
        <fullName evidence="1">Regulator of CtrA degradation</fullName>
    </submittedName>
</protein>
<dbReference type="AlphaFoldDB" id="A0A1I5LK25"/>
<dbReference type="InterPro" id="IPR038301">
    <property type="entry name" value="AraC-like_sf"/>
</dbReference>